<protein>
    <submittedName>
        <fullName evidence="1">Rga6</fullName>
    </submittedName>
</protein>
<sequence length="227" mass="26428">MFKNAVPSEINFWDFFDANAHEGTLLKKQKPSPKPKIDSYLNLCDVTFTFSNNIDEQLDLIHKFSNKMQSTRVTATFIPRLRKLQHILCNPENTVIKEQTGKKSCVLLNVKYHWGYCYICQVEFLELSRDFTIGVTAYYDYDPWYLKSMSTPHYHSLPLVNKRITMICDLNERGGLFIHFDQLLVACIPVKKPRIGDCYIPFIYFSHGTCRLISESIITKSYETNNA</sequence>
<name>A0AAW2ZHZ1_9EUKA</name>
<dbReference type="AlphaFoldDB" id="A0AAW2ZHZ1"/>
<comment type="caution">
    <text evidence="1">The sequence shown here is derived from an EMBL/GenBank/DDBJ whole genome shotgun (WGS) entry which is preliminary data.</text>
</comment>
<organism evidence="1 2">
    <name type="scientific">Acrasis kona</name>
    <dbReference type="NCBI Taxonomy" id="1008807"/>
    <lineage>
        <taxon>Eukaryota</taxon>
        <taxon>Discoba</taxon>
        <taxon>Heterolobosea</taxon>
        <taxon>Tetramitia</taxon>
        <taxon>Eutetramitia</taxon>
        <taxon>Acrasidae</taxon>
        <taxon>Acrasis</taxon>
    </lineage>
</organism>
<keyword evidence="2" id="KW-1185">Reference proteome</keyword>
<dbReference type="Proteomes" id="UP001431209">
    <property type="component" value="Unassembled WGS sequence"/>
</dbReference>
<dbReference type="EMBL" id="JAOPGA020001499">
    <property type="protein sequence ID" value="KAL0488944.1"/>
    <property type="molecule type" value="Genomic_DNA"/>
</dbReference>
<proteinExistence type="predicted"/>
<evidence type="ECO:0000313" key="2">
    <source>
        <dbReference type="Proteomes" id="UP001431209"/>
    </source>
</evidence>
<gene>
    <name evidence="1" type="ORF">AKO1_000693</name>
</gene>
<evidence type="ECO:0000313" key="1">
    <source>
        <dbReference type="EMBL" id="KAL0488944.1"/>
    </source>
</evidence>
<reference evidence="1 2" key="1">
    <citation type="submission" date="2024-03" db="EMBL/GenBank/DDBJ databases">
        <title>The Acrasis kona genome and developmental transcriptomes reveal deep origins of eukaryotic multicellular pathways.</title>
        <authorList>
            <person name="Sheikh S."/>
            <person name="Fu C.-J."/>
            <person name="Brown M.W."/>
            <person name="Baldauf S.L."/>
        </authorList>
    </citation>
    <scope>NUCLEOTIDE SEQUENCE [LARGE SCALE GENOMIC DNA]</scope>
    <source>
        <strain evidence="1 2">ATCC MYA-3509</strain>
    </source>
</reference>
<accession>A0AAW2ZHZ1</accession>